<evidence type="ECO:0000313" key="3">
    <source>
        <dbReference type="Proteomes" id="UP001139031"/>
    </source>
</evidence>
<dbReference type="RefSeq" id="WP_224191539.1">
    <property type="nucleotide sequence ID" value="NZ_JAIRAU010000008.1"/>
</dbReference>
<sequence>MSVAHAAPPAPIRRCPSGWDLSRAQRQAERDADFNQDRFVCVKNENVKDNTLPL</sequence>
<organism evidence="2 3">
    <name type="scientific">Nannocystis pusilla</name>
    <dbReference type="NCBI Taxonomy" id="889268"/>
    <lineage>
        <taxon>Bacteria</taxon>
        <taxon>Pseudomonadati</taxon>
        <taxon>Myxococcota</taxon>
        <taxon>Polyangia</taxon>
        <taxon>Nannocystales</taxon>
        <taxon>Nannocystaceae</taxon>
        <taxon>Nannocystis</taxon>
    </lineage>
</organism>
<proteinExistence type="predicted"/>
<dbReference type="EMBL" id="JAIRAU010000008">
    <property type="protein sequence ID" value="MBZ5709774.1"/>
    <property type="molecule type" value="Genomic_DNA"/>
</dbReference>
<name>A0ABS7TNG5_9BACT</name>
<protein>
    <submittedName>
        <fullName evidence="2">Uncharacterized protein</fullName>
    </submittedName>
</protein>
<gene>
    <name evidence="2" type="ORF">K7C98_10960</name>
</gene>
<accession>A0ABS7TNG5</accession>
<reference evidence="2" key="1">
    <citation type="submission" date="2021-08" db="EMBL/GenBank/DDBJ databases">
        <authorList>
            <person name="Stevens D.C."/>
        </authorList>
    </citation>
    <scope>NUCLEOTIDE SEQUENCE</scope>
    <source>
        <strain evidence="2">DSM 53165</strain>
    </source>
</reference>
<evidence type="ECO:0000313" key="2">
    <source>
        <dbReference type="EMBL" id="MBZ5709774.1"/>
    </source>
</evidence>
<comment type="caution">
    <text evidence="2">The sequence shown here is derived from an EMBL/GenBank/DDBJ whole genome shotgun (WGS) entry which is preliminary data.</text>
</comment>
<dbReference type="Proteomes" id="UP001139031">
    <property type="component" value="Unassembled WGS sequence"/>
</dbReference>
<keyword evidence="3" id="KW-1185">Reference proteome</keyword>
<evidence type="ECO:0000256" key="1">
    <source>
        <dbReference type="SAM" id="MobiDB-lite"/>
    </source>
</evidence>
<feature type="region of interest" description="Disordered" evidence="1">
    <location>
        <begin position="1"/>
        <end position="34"/>
    </location>
</feature>